<dbReference type="KEGG" id="kfl:Kfla_2834"/>
<dbReference type="EMBL" id="CP001736">
    <property type="protein sequence ID" value="ADB31899.1"/>
    <property type="molecule type" value="Genomic_DNA"/>
</dbReference>
<keyword evidence="3" id="KW-0731">Sigma factor</keyword>
<keyword evidence="2" id="KW-0805">Transcription regulation</keyword>
<keyword evidence="9" id="KW-1185">Reference proteome</keyword>
<dbReference type="Gene3D" id="1.10.10.10">
    <property type="entry name" value="Winged helix-like DNA-binding domain superfamily/Winged helix DNA-binding domain"/>
    <property type="match status" value="1"/>
</dbReference>
<feature type="compositionally biased region" description="Basic and acidic residues" evidence="5">
    <location>
        <begin position="9"/>
        <end position="21"/>
    </location>
</feature>
<evidence type="ECO:0000259" key="7">
    <source>
        <dbReference type="Pfam" id="PF08281"/>
    </source>
</evidence>
<dbReference type="NCBIfam" id="TIGR02937">
    <property type="entry name" value="sigma70-ECF"/>
    <property type="match status" value="1"/>
</dbReference>
<organism evidence="8 9">
    <name type="scientific">Kribbella flavida (strain DSM 17836 / JCM 10339 / NBRC 14399)</name>
    <dbReference type="NCBI Taxonomy" id="479435"/>
    <lineage>
        <taxon>Bacteria</taxon>
        <taxon>Bacillati</taxon>
        <taxon>Actinomycetota</taxon>
        <taxon>Actinomycetes</taxon>
        <taxon>Propionibacteriales</taxon>
        <taxon>Kribbellaceae</taxon>
        <taxon>Kribbella</taxon>
    </lineage>
</organism>
<evidence type="ECO:0000259" key="6">
    <source>
        <dbReference type="Pfam" id="PF04542"/>
    </source>
</evidence>
<evidence type="ECO:0000256" key="3">
    <source>
        <dbReference type="ARBA" id="ARBA00023082"/>
    </source>
</evidence>
<dbReference type="GO" id="GO:0016987">
    <property type="term" value="F:sigma factor activity"/>
    <property type="evidence" value="ECO:0007669"/>
    <property type="project" value="UniProtKB-KW"/>
</dbReference>
<reference evidence="8 9" key="2">
    <citation type="journal article" date="2010" name="Stand. Genomic Sci.">
        <title>Complete genome sequence of Kribbella flavida type strain (IFO 14399).</title>
        <authorList>
            <person name="Pukall R."/>
            <person name="Lapidus A."/>
            <person name="Glavina Del Rio T."/>
            <person name="Copeland A."/>
            <person name="Tice H."/>
            <person name="Cheng J.-F."/>
            <person name="Lucas S."/>
            <person name="Chen F."/>
            <person name="Nolan M."/>
            <person name="LaButti K."/>
            <person name="Pati A."/>
            <person name="Ivanova N."/>
            <person name="Mavrommatis K."/>
            <person name="Mikhailova N."/>
            <person name="Pitluck S."/>
            <person name="Bruce D."/>
            <person name="Goodwin L."/>
            <person name="Land M."/>
            <person name="Hauser L."/>
            <person name="Chang Y.-J."/>
            <person name="Jeffries C.D."/>
            <person name="Chen A."/>
            <person name="Palaniappan K."/>
            <person name="Chain P."/>
            <person name="Rohde M."/>
            <person name="Goeker M."/>
            <person name="Bristow J."/>
            <person name="Eisen J.A."/>
            <person name="Markowitz V."/>
            <person name="Hugenholtz P."/>
            <person name="Kyrpides N.C."/>
            <person name="Klenk H.-P."/>
            <person name="Brettin T."/>
        </authorList>
    </citation>
    <scope>NUCLEOTIDE SEQUENCE [LARGE SCALE GENOMIC DNA]</scope>
    <source>
        <strain evidence="9">DSM 17836 / JCM 10339 / NBRC 14399</strain>
    </source>
</reference>
<dbReference type="GO" id="GO:0006352">
    <property type="term" value="P:DNA-templated transcription initiation"/>
    <property type="evidence" value="ECO:0007669"/>
    <property type="project" value="InterPro"/>
</dbReference>
<dbReference type="OrthoDB" id="4184921at2"/>
<dbReference type="SUPFAM" id="SSF88946">
    <property type="entry name" value="Sigma2 domain of RNA polymerase sigma factors"/>
    <property type="match status" value="1"/>
</dbReference>
<evidence type="ECO:0000313" key="9">
    <source>
        <dbReference type="Proteomes" id="UP000007967"/>
    </source>
</evidence>
<dbReference type="Proteomes" id="UP000007967">
    <property type="component" value="Chromosome"/>
</dbReference>
<dbReference type="InterPro" id="IPR013325">
    <property type="entry name" value="RNA_pol_sigma_r2"/>
</dbReference>
<evidence type="ECO:0000256" key="1">
    <source>
        <dbReference type="ARBA" id="ARBA00010641"/>
    </source>
</evidence>
<dbReference type="AlphaFoldDB" id="D2Q0A7"/>
<name>D2Q0A7_KRIFD</name>
<dbReference type="InterPro" id="IPR013249">
    <property type="entry name" value="RNA_pol_sigma70_r4_t2"/>
</dbReference>
<keyword evidence="4" id="KW-0804">Transcription</keyword>
<dbReference type="InterPro" id="IPR036388">
    <property type="entry name" value="WH-like_DNA-bd_sf"/>
</dbReference>
<dbReference type="InterPro" id="IPR013324">
    <property type="entry name" value="RNA_pol_sigma_r3/r4-like"/>
</dbReference>
<evidence type="ECO:0000313" key="8">
    <source>
        <dbReference type="EMBL" id="ADB31899.1"/>
    </source>
</evidence>
<protein>
    <submittedName>
        <fullName evidence="8">RNA polymerase, sigma-24 subunit, ECF subfamily</fullName>
    </submittedName>
</protein>
<proteinExistence type="inferred from homology"/>
<evidence type="ECO:0000256" key="5">
    <source>
        <dbReference type="SAM" id="MobiDB-lite"/>
    </source>
</evidence>
<reference evidence="9" key="1">
    <citation type="submission" date="2009-09" db="EMBL/GenBank/DDBJ databases">
        <title>The complete genome of Kribbella flavida DSM 17836.</title>
        <authorList>
            <consortium name="US DOE Joint Genome Institute (JGI-PGF)"/>
            <person name="Lucas S."/>
            <person name="Copeland A."/>
            <person name="Lapidus A."/>
            <person name="Glavina del Rio T."/>
            <person name="Dalin E."/>
            <person name="Tice H."/>
            <person name="Bruce D."/>
            <person name="Goodwin L."/>
            <person name="Pitluck S."/>
            <person name="Kyrpides N."/>
            <person name="Mavromatis K."/>
            <person name="Ivanova N."/>
            <person name="Saunders E."/>
            <person name="Brettin T."/>
            <person name="Detter J.C."/>
            <person name="Han C."/>
            <person name="Larimer F."/>
            <person name="Land M."/>
            <person name="Hauser L."/>
            <person name="Markowitz V."/>
            <person name="Cheng J.-F."/>
            <person name="Hugenholtz P."/>
            <person name="Woyke T."/>
            <person name="Wu D."/>
            <person name="Pukall R."/>
            <person name="Klenk H.-P."/>
            <person name="Eisen J.A."/>
        </authorList>
    </citation>
    <scope>NUCLEOTIDE SEQUENCE [LARGE SCALE GENOMIC DNA]</scope>
    <source>
        <strain evidence="9">DSM 17836 / JCM 10339 / NBRC 14399</strain>
    </source>
</reference>
<dbReference type="SUPFAM" id="SSF88659">
    <property type="entry name" value="Sigma3 and sigma4 domains of RNA polymerase sigma factors"/>
    <property type="match status" value="1"/>
</dbReference>
<feature type="region of interest" description="Disordered" evidence="5">
    <location>
        <begin position="193"/>
        <end position="218"/>
    </location>
</feature>
<dbReference type="Pfam" id="PF04542">
    <property type="entry name" value="Sigma70_r2"/>
    <property type="match status" value="1"/>
</dbReference>
<dbReference type="PANTHER" id="PTHR43133">
    <property type="entry name" value="RNA POLYMERASE ECF-TYPE SIGMA FACTO"/>
    <property type="match status" value="1"/>
</dbReference>
<dbReference type="eggNOG" id="COG1595">
    <property type="taxonomic scope" value="Bacteria"/>
</dbReference>
<dbReference type="InterPro" id="IPR014284">
    <property type="entry name" value="RNA_pol_sigma-70_dom"/>
</dbReference>
<dbReference type="HOGENOM" id="CLU_047691_9_2_11"/>
<evidence type="ECO:0000256" key="4">
    <source>
        <dbReference type="ARBA" id="ARBA00023163"/>
    </source>
</evidence>
<feature type="domain" description="RNA polymerase sigma-70 region 2" evidence="6">
    <location>
        <begin position="35"/>
        <end position="101"/>
    </location>
</feature>
<dbReference type="InterPro" id="IPR007627">
    <property type="entry name" value="RNA_pol_sigma70_r2"/>
</dbReference>
<dbReference type="STRING" id="479435.Kfla_2834"/>
<evidence type="ECO:0000256" key="2">
    <source>
        <dbReference type="ARBA" id="ARBA00023015"/>
    </source>
</evidence>
<comment type="similarity">
    <text evidence="1">Belongs to the sigma-70 factor family. ECF subfamily.</text>
</comment>
<dbReference type="PANTHER" id="PTHR43133:SF25">
    <property type="entry name" value="RNA POLYMERASE SIGMA FACTOR RFAY-RELATED"/>
    <property type="match status" value="1"/>
</dbReference>
<dbReference type="Pfam" id="PF08281">
    <property type="entry name" value="Sigma70_r4_2"/>
    <property type="match status" value="1"/>
</dbReference>
<accession>D2Q0A7</accession>
<gene>
    <name evidence="8" type="ordered locus">Kfla_2834</name>
</gene>
<dbReference type="Gene3D" id="1.10.1740.10">
    <property type="match status" value="1"/>
</dbReference>
<feature type="domain" description="RNA polymerase sigma factor 70 region 4 type 2" evidence="7">
    <location>
        <begin position="134"/>
        <end position="185"/>
    </location>
</feature>
<sequence length="218" mass="23738">MSHGAGARDVSESPLRGHEGVEQTTPGGQREFEQLYRANYVAVLTYATRRTADAEAARDVVSEVFEIAWRRRDEIPSRYELPWLYRVAANRLGHRYRSDQRELQALQRLATESATDGAAPGVAEQVESAHALADVTAALGELGVKDQQVLLLNAWEGLTGRELAVALGCSTTAAGVRLHRARRRLRSAIGIHREPSAPSALRPTAAVDGPVQRTGHSS</sequence>
<dbReference type="InterPro" id="IPR039425">
    <property type="entry name" value="RNA_pol_sigma-70-like"/>
</dbReference>
<feature type="region of interest" description="Disordered" evidence="5">
    <location>
        <begin position="1"/>
        <end position="29"/>
    </location>
</feature>
<dbReference type="GO" id="GO:0003677">
    <property type="term" value="F:DNA binding"/>
    <property type="evidence" value="ECO:0007669"/>
    <property type="project" value="InterPro"/>
</dbReference>